<dbReference type="PANTHER" id="PTHR34704:SF2">
    <property type="entry name" value="ATPASE"/>
    <property type="match status" value="1"/>
</dbReference>
<dbReference type="Pfam" id="PF03008">
    <property type="entry name" value="DUF234"/>
    <property type="match status" value="1"/>
</dbReference>
<evidence type="ECO:0000259" key="1">
    <source>
        <dbReference type="Pfam" id="PF01637"/>
    </source>
</evidence>
<dbReference type="EMBL" id="CP001750">
    <property type="protein sequence ID" value="ADB10804.1"/>
    <property type="molecule type" value="Genomic_DNA"/>
</dbReference>
<dbReference type="PANTHER" id="PTHR34704">
    <property type="entry name" value="ATPASE"/>
    <property type="match status" value="1"/>
</dbReference>
<dbReference type="AlphaFoldDB" id="D2Q802"/>
<accession>D2Q802</accession>
<reference evidence="3 4" key="1">
    <citation type="journal article" date="2009" name="PLoS Genet.">
        <title>The Bifidobacterium dentium Bd1 genome sequence reflects its genetic adaptation to the human oral cavity.</title>
        <authorList>
            <person name="Ventura M."/>
            <person name="Turroni F."/>
            <person name="Zomer A."/>
            <person name="Foroni E."/>
            <person name="Giubellini V."/>
            <person name="Bottacini F."/>
            <person name="Canchaya C."/>
            <person name="Claesson M.J."/>
            <person name="He F."/>
            <person name="Mantzourani M."/>
            <person name="Mulas L."/>
            <person name="Ferrarini A."/>
            <person name="Gao B."/>
            <person name="Delledonne M."/>
            <person name="Henrissat B."/>
            <person name="Coutinho P."/>
            <person name="Oggioni M."/>
            <person name="Gupta R.S."/>
            <person name="Zhang Z."/>
            <person name="Beighton D."/>
            <person name="Fitzgerald G.F."/>
            <person name="O'Toole P.W."/>
            <person name="van Sinderen D."/>
        </authorList>
    </citation>
    <scope>NUCLEOTIDE SEQUENCE [LARGE SCALE GENOMIC DNA]</scope>
    <source>
        <strain evidence="4">ATCC 27534 / DSM 20436 / JCM 1195 / Bd1</strain>
    </source>
</reference>
<dbReference type="Gene3D" id="3.40.50.300">
    <property type="entry name" value="P-loop containing nucleotide triphosphate hydrolases"/>
    <property type="match status" value="1"/>
</dbReference>
<sequence>MRFVGRIDELKALEALYAKDAFQLAVIYGRRRVGKTALISQFCANKRALMFTAREQSDAENLHDFSQTVYSFFNLPQSTGTFGSWQDALSFVAEQASLNHTEPFVFVFDEFPYAALSQKSLPSTLQIAIDHQFAATNVTMILCGSNEGFMESEVLGSKSPLFGRRNAQIRLQPFDLFDAAEMMPHDASWEDRINYYAALGGTPYYLQQLNEGESLAQNLERLCFTTSGILYSEPEMLMRQELREPAVYNSILNALGAGKNTPTLIGDQAGIDRTSVSVYLKTLAQLGIVIRAVPFGQNPATSKKGLWQFKDPLFAYWYRFVGPTVGLVERGLSQSAAIHGTQGGAFSTFVGQQFEEMCVQWVVRRCRNGELDFLPTEIGKWWGNDPVAREQTDIDIVMEDSINGRMLLGECKWRNTVNEAEAVATLRGRAGLVPGKASKQFMLFTKHPANKTIQRQASADASLTLVDAETMFFQQ</sequence>
<dbReference type="GeneID" id="31607371"/>
<dbReference type="InterPro" id="IPR004256">
    <property type="entry name" value="DUF234"/>
</dbReference>
<dbReference type="eggNOG" id="COG1672">
    <property type="taxonomic scope" value="Bacteria"/>
</dbReference>
<gene>
    <name evidence="3" type="ordered locus">BDP_2251</name>
</gene>
<dbReference type="RefSeq" id="WP_003838418.1">
    <property type="nucleotide sequence ID" value="NC_013714.1"/>
</dbReference>
<evidence type="ECO:0000259" key="2">
    <source>
        <dbReference type="Pfam" id="PF03008"/>
    </source>
</evidence>
<dbReference type="CDD" id="cd00882">
    <property type="entry name" value="Ras_like_GTPase"/>
    <property type="match status" value="1"/>
</dbReference>
<organism evidence="3 4">
    <name type="scientific">Bifidobacterium dentium (strain ATCC 27534 / DSM 20436 / JCM 1195 / Bd1)</name>
    <dbReference type="NCBI Taxonomy" id="401473"/>
    <lineage>
        <taxon>Bacteria</taxon>
        <taxon>Bacillati</taxon>
        <taxon>Actinomycetota</taxon>
        <taxon>Actinomycetes</taxon>
        <taxon>Bifidobacteriales</taxon>
        <taxon>Bifidobacteriaceae</taxon>
        <taxon>Bifidobacterium</taxon>
    </lineage>
</organism>
<proteinExistence type="predicted"/>
<evidence type="ECO:0000313" key="3">
    <source>
        <dbReference type="EMBL" id="ADB10804.1"/>
    </source>
</evidence>
<name>D2Q802_BIFDB</name>
<dbReference type="KEGG" id="bde:BDP_2251"/>
<dbReference type="STRING" id="401473.BDP_2251"/>
<protein>
    <submittedName>
        <fullName evidence="3">ATPase</fullName>
    </submittedName>
</protein>
<dbReference type="Proteomes" id="UP000008693">
    <property type="component" value="Chromosome"/>
</dbReference>
<keyword evidence="4" id="KW-1185">Reference proteome</keyword>
<evidence type="ECO:0000313" key="4">
    <source>
        <dbReference type="Proteomes" id="UP000008693"/>
    </source>
</evidence>
<dbReference type="GO" id="GO:0005524">
    <property type="term" value="F:ATP binding"/>
    <property type="evidence" value="ECO:0007669"/>
    <property type="project" value="InterPro"/>
</dbReference>
<dbReference type="Pfam" id="PF01637">
    <property type="entry name" value="ATPase_2"/>
    <property type="match status" value="1"/>
</dbReference>
<dbReference type="HOGENOM" id="CLU_041137_3_0_11"/>
<feature type="domain" description="ATPase" evidence="1">
    <location>
        <begin position="3"/>
        <end position="209"/>
    </location>
</feature>
<dbReference type="SUPFAM" id="SSF52540">
    <property type="entry name" value="P-loop containing nucleoside triphosphate hydrolases"/>
    <property type="match status" value="1"/>
</dbReference>
<dbReference type="InterPro" id="IPR011579">
    <property type="entry name" value="ATPase_dom"/>
</dbReference>
<feature type="domain" description="DUF234" evidence="2">
    <location>
        <begin position="317"/>
        <end position="421"/>
    </location>
</feature>
<dbReference type="InterPro" id="IPR027417">
    <property type="entry name" value="P-loop_NTPase"/>
</dbReference>